<evidence type="ECO:0000313" key="2">
    <source>
        <dbReference type="Proteomes" id="UP000284395"/>
    </source>
</evidence>
<proteinExistence type="predicted"/>
<sequence>MCEIITPAERQNPPVSAVSESGLGRRNFLGKALMGGALGATMLALPACQSMGGFSLTEAVRRMLLLSSDRAFARLTAPGGYWDDAVARLDLNDFLGARGDVLGSILTSALFKSRLEDAFADIAVDASYRAAPVVTEAVKTIGIANALALINGGPNAATTFLRREMPTSLVEAMVPEVSDALRAADDPLVGQALAALTGIDMAGAARHFAGEVDNVIWEQIGVEEAAIRADPSSTHDPMLISVLNGAKGLGR</sequence>
<dbReference type="InterPro" id="IPR025245">
    <property type="entry name" value="DUF4197"/>
</dbReference>
<name>A0A420EKB5_9SPHN</name>
<dbReference type="AlphaFoldDB" id="A0A420EKB5"/>
<keyword evidence="2" id="KW-1185">Reference proteome</keyword>
<organism evidence="1 2">
    <name type="scientific">Altericroceibacterium spongiae</name>
    <dbReference type="NCBI Taxonomy" id="2320269"/>
    <lineage>
        <taxon>Bacteria</taxon>
        <taxon>Pseudomonadati</taxon>
        <taxon>Pseudomonadota</taxon>
        <taxon>Alphaproteobacteria</taxon>
        <taxon>Sphingomonadales</taxon>
        <taxon>Erythrobacteraceae</taxon>
        <taxon>Altericroceibacterium</taxon>
    </lineage>
</organism>
<dbReference type="RefSeq" id="WP_120324636.1">
    <property type="nucleotide sequence ID" value="NZ_RAPF01000004.1"/>
</dbReference>
<evidence type="ECO:0000313" key="1">
    <source>
        <dbReference type="EMBL" id="RKF21139.1"/>
    </source>
</evidence>
<reference evidence="1 2" key="1">
    <citation type="submission" date="2018-09" db="EMBL/GenBank/DDBJ databases">
        <title>Altererythrobacter spongiae sp. nov., isolated from a marine sponge.</title>
        <authorList>
            <person name="Zhuang L."/>
            <person name="Luo L."/>
        </authorList>
    </citation>
    <scope>NUCLEOTIDE SEQUENCE [LARGE SCALE GENOMIC DNA]</scope>
    <source>
        <strain evidence="1 2">HN-Y73</strain>
    </source>
</reference>
<dbReference type="EMBL" id="RAPF01000004">
    <property type="protein sequence ID" value="RKF21139.1"/>
    <property type="molecule type" value="Genomic_DNA"/>
</dbReference>
<comment type="caution">
    <text evidence="1">The sequence shown here is derived from an EMBL/GenBank/DDBJ whole genome shotgun (WGS) entry which is preliminary data.</text>
</comment>
<accession>A0A420EKB5</accession>
<dbReference type="Proteomes" id="UP000284395">
    <property type="component" value="Unassembled WGS sequence"/>
</dbReference>
<protein>
    <submittedName>
        <fullName evidence="1">DUF4197 domain-containing protein</fullName>
    </submittedName>
</protein>
<dbReference type="Pfam" id="PF13852">
    <property type="entry name" value="DUF4197"/>
    <property type="match status" value="1"/>
</dbReference>
<gene>
    <name evidence="1" type="ORF">D6851_09395</name>
</gene>
<dbReference type="OrthoDB" id="9789685at2"/>